<reference evidence="10 12" key="2">
    <citation type="submission" date="2019-07" db="EMBL/GenBank/DDBJ databases">
        <title>Draft genome of two Muricauda strains isolated from deep sea.</title>
        <authorList>
            <person name="Sun C."/>
        </authorList>
    </citation>
    <scope>NUCLEOTIDE SEQUENCE [LARGE SCALE GENOMIC DNA]</scope>
    <source>
        <strain evidence="10 12">NH166</strain>
    </source>
</reference>
<evidence type="ECO:0000256" key="1">
    <source>
        <dbReference type="ARBA" id="ARBA00007484"/>
    </source>
</evidence>
<evidence type="ECO:0000256" key="4">
    <source>
        <dbReference type="ARBA" id="ARBA00022813"/>
    </source>
</evidence>
<dbReference type="InterPro" id="IPR006197">
    <property type="entry name" value="Peptidase_S24_LexA"/>
</dbReference>
<evidence type="ECO:0000256" key="6">
    <source>
        <dbReference type="ARBA" id="ARBA00023236"/>
    </source>
</evidence>
<dbReference type="InterPro" id="IPR050077">
    <property type="entry name" value="LexA_repressor"/>
</dbReference>
<keyword evidence="4 7" id="KW-0068">Autocatalytic cleavage</keyword>
<dbReference type="CDD" id="cd06529">
    <property type="entry name" value="S24_LexA-like"/>
    <property type="match status" value="1"/>
</dbReference>
<sequence length="124" mass="13946">MTSLKLLPNINCGFPSPAEDFTEMRISLDEHFIRDREATFFVRANGHSMEQDGISDGDLLIVDRSIEPFDGCVAVCYVDSEFTVKRVVKKADKVLLVGNRTIELDEGSELFIWGIVTYAIKKIS</sequence>
<dbReference type="GO" id="GO:0006355">
    <property type="term" value="P:regulation of DNA-templated transcription"/>
    <property type="evidence" value="ECO:0007669"/>
    <property type="project" value="InterPro"/>
</dbReference>
<reference evidence="9 11" key="1">
    <citation type="submission" date="2018-08" db="EMBL/GenBank/DDBJ databases">
        <title>Proposal of Muricauda 72 sp.nov. and Muricauda NH166 sp.nov., isolated from seawater.</title>
        <authorList>
            <person name="Cheng H."/>
            <person name="Wu Y.-H."/>
            <person name="Guo L.-L."/>
            <person name="Xu X.-W."/>
        </authorList>
    </citation>
    <scope>NUCLEOTIDE SEQUENCE [LARGE SCALE GENOMIC DNA]</scope>
    <source>
        <strain evidence="9 11">NH166</strain>
    </source>
</reference>
<keyword evidence="5" id="KW-0234">DNA repair</keyword>
<dbReference type="Proteomes" id="UP000284189">
    <property type="component" value="Unassembled WGS sequence"/>
</dbReference>
<keyword evidence="2" id="KW-0227">DNA damage</keyword>
<dbReference type="GO" id="GO:0009432">
    <property type="term" value="P:SOS response"/>
    <property type="evidence" value="ECO:0007669"/>
    <property type="project" value="UniProtKB-KW"/>
</dbReference>
<dbReference type="GO" id="GO:0003887">
    <property type="term" value="F:DNA-directed DNA polymerase activity"/>
    <property type="evidence" value="ECO:0007669"/>
    <property type="project" value="UniProtKB-EC"/>
</dbReference>
<dbReference type="EMBL" id="QXFJ01000030">
    <property type="protein sequence ID" value="RIV68765.1"/>
    <property type="molecule type" value="Genomic_DNA"/>
</dbReference>
<dbReference type="RefSeq" id="WP_119641603.1">
    <property type="nucleotide sequence ID" value="NZ_QXFJ01000030.1"/>
</dbReference>
<keyword evidence="12" id="KW-1185">Reference proteome</keyword>
<feature type="domain" description="Peptidase S24/S26A/S26B/S26C" evidence="8">
    <location>
        <begin position="9"/>
        <end position="97"/>
    </location>
</feature>
<dbReference type="InterPro" id="IPR036286">
    <property type="entry name" value="LexA/Signal_pep-like_sf"/>
</dbReference>
<dbReference type="Proteomes" id="UP000321528">
    <property type="component" value="Unassembled WGS sequence"/>
</dbReference>
<dbReference type="EMBL" id="VNWL01000029">
    <property type="protein sequence ID" value="TXK00465.1"/>
    <property type="molecule type" value="Genomic_DNA"/>
</dbReference>
<comment type="similarity">
    <text evidence="1 7">Belongs to the peptidase S24 family.</text>
</comment>
<evidence type="ECO:0000256" key="3">
    <source>
        <dbReference type="ARBA" id="ARBA00022801"/>
    </source>
</evidence>
<dbReference type="PANTHER" id="PTHR33516:SF2">
    <property type="entry name" value="LEXA REPRESSOR-RELATED"/>
    <property type="match status" value="1"/>
</dbReference>
<proteinExistence type="inferred from homology"/>
<dbReference type="PRINTS" id="PR00726">
    <property type="entry name" value="LEXASERPTASE"/>
</dbReference>
<dbReference type="PANTHER" id="PTHR33516">
    <property type="entry name" value="LEXA REPRESSOR"/>
    <property type="match status" value="1"/>
</dbReference>
<evidence type="ECO:0000256" key="7">
    <source>
        <dbReference type="RuleBase" id="RU003991"/>
    </source>
</evidence>
<dbReference type="EC" id="2.7.7.7" evidence="10"/>
<name>A0A418N4K4_9FLAO</name>
<dbReference type="GO" id="GO:0016787">
    <property type="term" value="F:hydrolase activity"/>
    <property type="evidence" value="ECO:0007669"/>
    <property type="project" value="UniProtKB-KW"/>
</dbReference>
<keyword evidence="3 7" id="KW-0378">Hydrolase</keyword>
<dbReference type="InterPro" id="IPR015927">
    <property type="entry name" value="Peptidase_S24_S26A/B/C"/>
</dbReference>
<dbReference type="InterPro" id="IPR039418">
    <property type="entry name" value="LexA-like"/>
</dbReference>
<dbReference type="GO" id="GO:0003677">
    <property type="term" value="F:DNA binding"/>
    <property type="evidence" value="ECO:0007669"/>
    <property type="project" value="InterPro"/>
</dbReference>
<dbReference type="AlphaFoldDB" id="A0A418N4K4"/>
<comment type="caution">
    <text evidence="9">The sequence shown here is derived from an EMBL/GenBank/DDBJ whole genome shotgun (WGS) entry which is preliminary data.</text>
</comment>
<keyword evidence="10" id="KW-0548">Nucleotidyltransferase</keyword>
<evidence type="ECO:0000313" key="11">
    <source>
        <dbReference type="Proteomes" id="UP000284189"/>
    </source>
</evidence>
<gene>
    <name evidence="10" type="primary">umuD</name>
    <name evidence="9" type="ORF">D2U88_16410</name>
    <name evidence="10" type="ORF">FQ019_16220</name>
</gene>
<dbReference type="Gene3D" id="2.10.109.10">
    <property type="entry name" value="Umud Fragment, subunit A"/>
    <property type="match status" value="1"/>
</dbReference>
<evidence type="ECO:0000313" key="12">
    <source>
        <dbReference type="Proteomes" id="UP000321528"/>
    </source>
</evidence>
<evidence type="ECO:0000256" key="2">
    <source>
        <dbReference type="ARBA" id="ARBA00022763"/>
    </source>
</evidence>
<protein>
    <submittedName>
        <fullName evidence="9">LexA family transcriptional regulator</fullName>
    </submittedName>
    <submittedName>
        <fullName evidence="10">Translesion error-prone DNA polymerase V autoproteolytic subunit</fullName>
        <ecNumber evidence="10">2.7.7.7</ecNumber>
    </submittedName>
</protein>
<dbReference type="NCBIfam" id="NF007621">
    <property type="entry name" value="PRK10276.1"/>
    <property type="match status" value="1"/>
</dbReference>
<dbReference type="GO" id="GO:0006281">
    <property type="term" value="P:DNA repair"/>
    <property type="evidence" value="ECO:0007669"/>
    <property type="project" value="UniProtKB-KW"/>
</dbReference>
<organism evidence="9 11">
    <name type="scientific">Flagellimonas aequoris</name>
    <dbReference type="NCBI Taxonomy" id="2306997"/>
    <lineage>
        <taxon>Bacteria</taxon>
        <taxon>Pseudomonadati</taxon>
        <taxon>Bacteroidota</taxon>
        <taxon>Flavobacteriia</taxon>
        <taxon>Flavobacteriales</taxon>
        <taxon>Flavobacteriaceae</taxon>
        <taxon>Flagellimonas</taxon>
    </lineage>
</organism>
<dbReference type="SUPFAM" id="SSF51306">
    <property type="entry name" value="LexA/Signal peptidase"/>
    <property type="match status" value="1"/>
</dbReference>
<evidence type="ECO:0000256" key="5">
    <source>
        <dbReference type="ARBA" id="ARBA00023204"/>
    </source>
</evidence>
<evidence type="ECO:0000313" key="10">
    <source>
        <dbReference type="EMBL" id="TXK00465.1"/>
    </source>
</evidence>
<keyword evidence="10" id="KW-0808">Transferase</keyword>
<evidence type="ECO:0000313" key="9">
    <source>
        <dbReference type="EMBL" id="RIV68765.1"/>
    </source>
</evidence>
<keyword evidence="6" id="KW-0742">SOS response</keyword>
<dbReference type="OrthoDB" id="9787787at2"/>
<accession>A0A418N4K4</accession>
<evidence type="ECO:0000259" key="8">
    <source>
        <dbReference type="Pfam" id="PF00717"/>
    </source>
</evidence>
<dbReference type="Pfam" id="PF00717">
    <property type="entry name" value="Peptidase_S24"/>
    <property type="match status" value="1"/>
</dbReference>